<keyword evidence="10 16" id="KW-1133">Transmembrane helix</keyword>
<reference evidence="17" key="1">
    <citation type="journal article" date="2022" name="Cladistics">
        <title>Diversification of the phytophagous lineages of true bugs (Insecta: Hemiptera: Heteroptera) shortly after that of the flowering plants.</title>
        <authorList>
            <person name="Ye F."/>
            <person name="Kment P."/>
            <person name="Redei D."/>
            <person name="Luo J.Y."/>
            <person name="Wang Y.H."/>
            <person name="Kuechler S.M."/>
            <person name="Zhang W.W."/>
            <person name="Chen P.P."/>
            <person name="Wu H.Y."/>
            <person name="Wu Y.Z."/>
            <person name="Sun X.Y."/>
            <person name="Ding L."/>
            <person name="Wang Y.R."/>
            <person name="Xie Q."/>
        </authorList>
    </citation>
    <scope>NUCLEOTIDE SEQUENCE</scope>
</reference>
<evidence type="ECO:0000256" key="12">
    <source>
        <dbReference type="ARBA" id="ARBA00023128"/>
    </source>
</evidence>
<feature type="transmembrane region" description="Helical" evidence="16">
    <location>
        <begin position="48"/>
        <end position="70"/>
    </location>
</feature>
<comment type="subcellular location">
    <subcellularLocation>
        <location evidence="1">Mitochondrion membrane</location>
        <topology evidence="1">Multi-pass membrane protein</topology>
    </subcellularLocation>
</comment>
<evidence type="ECO:0000256" key="1">
    <source>
        <dbReference type="ARBA" id="ARBA00004225"/>
    </source>
</evidence>
<keyword evidence="7 16" id="KW-0812">Transmembrane</keyword>
<evidence type="ECO:0000256" key="7">
    <source>
        <dbReference type="ARBA" id="ARBA00022692"/>
    </source>
</evidence>
<comment type="similarity">
    <text evidence="2">Belongs to the complex I subunit 6 family.</text>
</comment>
<evidence type="ECO:0000256" key="14">
    <source>
        <dbReference type="ARBA" id="ARBA00031019"/>
    </source>
</evidence>
<evidence type="ECO:0000256" key="2">
    <source>
        <dbReference type="ARBA" id="ARBA00005698"/>
    </source>
</evidence>
<dbReference type="PANTHER" id="PTHR11435:SF1">
    <property type="entry name" value="NADH-UBIQUINONE OXIDOREDUCTASE CHAIN 6"/>
    <property type="match status" value="1"/>
</dbReference>
<dbReference type="GO" id="GO:0008137">
    <property type="term" value="F:NADH dehydrogenase (ubiquinone) activity"/>
    <property type="evidence" value="ECO:0007669"/>
    <property type="project" value="UniProtKB-EC"/>
</dbReference>
<evidence type="ECO:0000256" key="9">
    <source>
        <dbReference type="ARBA" id="ARBA00022982"/>
    </source>
</evidence>
<evidence type="ECO:0000256" key="8">
    <source>
        <dbReference type="ARBA" id="ARBA00022967"/>
    </source>
</evidence>
<keyword evidence="12 17" id="KW-0496">Mitochondrion</keyword>
<evidence type="ECO:0000256" key="15">
    <source>
        <dbReference type="ARBA" id="ARBA00049551"/>
    </source>
</evidence>
<evidence type="ECO:0000256" key="13">
    <source>
        <dbReference type="ARBA" id="ARBA00023136"/>
    </source>
</evidence>
<evidence type="ECO:0000256" key="4">
    <source>
        <dbReference type="ARBA" id="ARBA00021095"/>
    </source>
</evidence>
<keyword evidence="9" id="KW-0249">Electron transport</keyword>
<feature type="transmembrane region" description="Helical" evidence="16">
    <location>
        <begin position="82"/>
        <end position="100"/>
    </location>
</feature>
<dbReference type="EMBL" id="MW619724">
    <property type="protein sequence ID" value="UPI55374.1"/>
    <property type="molecule type" value="Genomic_DNA"/>
</dbReference>
<dbReference type="InterPro" id="IPR050269">
    <property type="entry name" value="ComplexI_Subunit6"/>
</dbReference>
<protein>
    <recommendedName>
        <fullName evidence="4">NADH-ubiquinone oxidoreductase chain 6</fullName>
        <ecNumber evidence="3">7.1.1.2</ecNumber>
    </recommendedName>
    <alternativeName>
        <fullName evidence="14">NADH dehydrogenase subunit 6</fullName>
    </alternativeName>
</protein>
<dbReference type="PANTHER" id="PTHR11435">
    <property type="entry name" value="NADH UBIQUINONE OXIDOREDUCTASE SUBUNIT ND6"/>
    <property type="match status" value="1"/>
</dbReference>
<dbReference type="AlphaFoldDB" id="A0A8T9VX88"/>
<keyword evidence="8" id="KW-1278">Translocase</keyword>
<dbReference type="EC" id="7.1.1.2" evidence="3"/>
<accession>A0A8T9VX88</accession>
<comment type="catalytic activity">
    <reaction evidence="15">
        <text>a ubiquinone + NADH + 5 H(+)(in) = a ubiquinol + NAD(+) + 4 H(+)(out)</text>
        <dbReference type="Rhea" id="RHEA:29091"/>
        <dbReference type="Rhea" id="RHEA-COMP:9565"/>
        <dbReference type="Rhea" id="RHEA-COMP:9566"/>
        <dbReference type="ChEBI" id="CHEBI:15378"/>
        <dbReference type="ChEBI" id="CHEBI:16389"/>
        <dbReference type="ChEBI" id="CHEBI:17976"/>
        <dbReference type="ChEBI" id="CHEBI:57540"/>
        <dbReference type="ChEBI" id="CHEBI:57945"/>
        <dbReference type="EC" id="7.1.1.2"/>
    </reaction>
</comment>
<evidence type="ECO:0000313" key="17">
    <source>
        <dbReference type="EMBL" id="UPI55374.1"/>
    </source>
</evidence>
<evidence type="ECO:0000256" key="6">
    <source>
        <dbReference type="ARBA" id="ARBA00022660"/>
    </source>
</evidence>
<sequence>MIMLFMLLIMSSIMFMCLKHPISMGINIIMMTLIISMITGLIMGSFWFSYILTITMLSGMLVLFIYMASVASNEKFYTSSKLIMLLVFLLLMSMITQMYFQNYENELINISQELSTENLSLNNLFNCKFKYITMTMVMYLLFTMITVSFIVNVSEGPLRINKK</sequence>
<keyword evidence="13 16" id="KW-0472">Membrane</keyword>
<evidence type="ECO:0000256" key="5">
    <source>
        <dbReference type="ARBA" id="ARBA00022448"/>
    </source>
</evidence>
<evidence type="ECO:0000256" key="3">
    <source>
        <dbReference type="ARBA" id="ARBA00012944"/>
    </source>
</evidence>
<evidence type="ECO:0000256" key="10">
    <source>
        <dbReference type="ARBA" id="ARBA00022989"/>
    </source>
</evidence>
<keyword evidence="5" id="KW-0813">Transport</keyword>
<evidence type="ECO:0000256" key="11">
    <source>
        <dbReference type="ARBA" id="ARBA00023027"/>
    </source>
</evidence>
<keyword evidence="11" id="KW-0520">NAD</keyword>
<evidence type="ECO:0000256" key="16">
    <source>
        <dbReference type="SAM" id="Phobius"/>
    </source>
</evidence>
<feature type="transmembrane region" description="Helical" evidence="16">
    <location>
        <begin position="21"/>
        <end position="42"/>
    </location>
</feature>
<keyword evidence="6" id="KW-0679">Respiratory chain</keyword>
<name>A0A8T9VX88_9HEMI</name>
<feature type="transmembrane region" description="Helical" evidence="16">
    <location>
        <begin position="131"/>
        <end position="153"/>
    </location>
</feature>
<geneLocation type="mitochondrion" evidence="17"/>
<dbReference type="GO" id="GO:0031966">
    <property type="term" value="C:mitochondrial membrane"/>
    <property type="evidence" value="ECO:0007669"/>
    <property type="project" value="UniProtKB-SubCell"/>
</dbReference>
<organism evidence="17">
    <name type="scientific">Manocoreus sp</name>
    <dbReference type="NCBI Taxonomy" id="2931905"/>
    <lineage>
        <taxon>Eukaryota</taxon>
        <taxon>Metazoa</taxon>
        <taxon>Ecdysozoa</taxon>
        <taxon>Arthropoda</taxon>
        <taxon>Hexapoda</taxon>
        <taxon>Insecta</taxon>
        <taxon>Pterygota</taxon>
        <taxon>Neoptera</taxon>
        <taxon>Paraneoptera</taxon>
        <taxon>Hemiptera</taxon>
        <taxon>Heteroptera</taxon>
        <taxon>Panheteroptera</taxon>
        <taxon>Pentatomomorpha</taxon>
        <taxon>Coreoidea</taxon>
        <taxon>Coreidae</taxon>
        <taxon>Coreinae</taxon>
        <taxon>Manocoreus</taxon>
    </lineage>
</organism>
<proteinExistence type="inferred from homology"/>